<keyword evidence="1" id="KW-1133">Transmembrane helix</keyword>
<name>A0ABP0L753_9DINO</name>
<dbReference type="Proteomes" id="UP001642464">
    <property type="component" value="Unassembled WGS sequence"/>
</dbReference>
<evidence type="ECO:0000313" key="2">
    <source>
        <dbReference type="EMBL" id="CAK9035008.1"/>
    </source>
</evidence>
<feature type="transmembrane region" description="Helical" evidence="1">
    <location>
        <begin position="223"/>
        <end position="243"/>
    </location>
</feature>
<protein>
    <submittedName>
        <fullName evidence="2">Uncharacterized protein</fullName>
    </submittedName>
</protein>
<proteinExistence type="predicted"/>
<dbReference type="EMBL" id="CAXAMM010014914">
    <property type="protein sequence ID" value="CAK9035008.1"/>
    <property type="molecule type" value="Genomic_DNA"/>
</dbReference>
<evidence type="ECO:0000256" key="1">
    <source>
        <dbReference type="SAM" id="Phobius"/>
    </source>
</evidence>
<accession>A0ABP0L753</accession>
<reference evidence="2 3" key="1">
    <citation type="submission" date="2024-02" db="EMBL/GenBank/DDBJ databases">
        <authorList>
            <person name="Chen Y."/>
            <person name="Shah S."/>
            <person name="Dougan E. K."/>
            <person name="Thang M."/>
            <person name="Chan C."/>
        </authorList>
    </citation>
    <scope>NUCLEOTIDE SEQUENCE [LARGE SCALE GENOMIC DNA]</scope>
</reference>
<feature type="transmembrane region" description="Helical" evidence="1">
    <location>
        <begin position="442"/>
        <end position="459"/>
    </location>
</feature>
<comment type="caution">
    <text evidence="2">The sequence shown here is derived from an EMBL/GenBank/DDBJ whole genome shotgun (WGS) entry which is preliminary data.</text>
</comment>
<keyword evidence="1" id="KW-0812">Transmembrane</keyword>
<evidence type="ECO:0000313" key="3">
    <source>
        <dbReference type="Proteomes" id="UP001642464"/>
    </source>
</evidence>
<keyword evidence="1" id="KW-0472">Membrane</keyword>
<gene>
    <name evidence="2" type="ORF">SCF082_LOCUS21112</name>
</gene>
<sequence>MFVDTGLDEKAVRRNYRRCIDEVFVENRVWVRDILPYTDEDCYEEGVLVDWVRRAANAKNDGDPDWERYRRRSVFDSIPTEAIGQEDVLYSEQFVEEGGQSPWDLLMSVFVFLSAGAAREFPGPHPAGEPLNRVLSQDNPGLVVDPNHDVTGWNCVLTSKDLPWIGESNPAIWFEKSGAIERLCYEDKEKQRVFCARPVTILSNEGSRFAVFEVIFSTDSAHFAFSVFLALVAFLASAGLMAIDPFIGLFMGTFVVLVMMGKEEAAGDLLRGRRIRTVHFGSSVYFDHKSDAKMRAYLARHRAREDPLSAGALSRWVLWSEKSSLAAGKRRFAARFRLAFLVVTVTRWADLTSLRAVQSPGVDALNKPLNSDSDGWACVLVAEELPWEQETDPGVFVSGQKLCYIDSTSSTMKCNPVDFMAASYRARTAVFWLRSARKPPNGLLFLLFSIVLLVIWCVGENQLT</sequence>
<organism evidence="2 3">
    <name type="scientific">Durusdinium trenchii</name>
    <dbReference type="NCBI Taxonomy" id="1381693"/>
    <lineage>
        <taxon>Eukaryota</taxon>
        <taxon>Sar</taxon>
        <taxon>Alveolata</taxon>
        <taxon>Dinophyceae</taxon>
        <taxon>Suessiales</taxon>
        <taxon>Symbiodiniaceae</taxon>
        <taxon>Durusdinium</taxon>
    </lineage>
</organism>
<keyword evidence="3" id="KW-1185">Reference proteome</keyword>